<evidence type="ECO:0000313" key="9">
    <source>
        <dbReference type="EMBL" id="CAE0269541.1"/>
    </source>
</evidence>
<dbReference type="EMBL" id="HBIB01048492">
    <property type="protein sequence ID" value="CAE0269543.1"/>
    <property type="molecule type" value="Transcribed_RNA"/>
</dbReference>
<evidence type="ECO:0000256" key="2">
    <source>
        <dbReference type="ARBA" id="ARBA00006279"/>
    </source>
</evidence>
<feature type="transmembrane region" description="Helical" evidence="7">
    <location>
        <begin position="37"/>
        <end position="57"/>
    </location>
</feature>
<feature type="transmembrane region" description="Helical" evidence="7">
    <location>
        <begin position="416"/>
        <end position="438"/>
    </location>
</feature>
<comment type="subcellular location">
    <subcellularLocation>
        <location evidence="1 7">Membrane</location>
        <topology evidence="1 7">Multi-pass membrane protein</topology>
    </subcellularLocation>
</comment>
<keyword evidence="3 7" id="KW-0813">Transport</keyword>
<accession>A0A7S3GKS0</accession>
<sequence>MQSADSPACAAPVVEVDKKERREEEDGRKQAEKTKTVLGLTQIEAVILSAHTIVRFFLQSSDFAVPVLLATLDPSSLLAPALFGLCTRAAKFLLSPSLGAWMDRRTRKQGLRVGLLMQVVGSVTACLSFLTLALFLPDTSETGAGQEGEGGVGGSGMLFSTPTTAMASVFLLIGGSIDALGNVVITVAIECDWVTLLVPKPRLPTVNAWFQRMDLAMEIAGPAAVGAAIAVATTRTAIAGVIVAVYVCTVVSLVFQYAVMSRLLVKFPSLMKRKVDEKEKSKNPLHGFVKGWTILLHHKGGVWIVVGAMVMIWITVLSPHNVLLTAYLTEQGMEAWSLAIFRGVGAGFGVASTIMAPLLIKKMQPDRSSLLFLWSESCILLLSIPCFLIATSPFMLEKMGIDETINATTAFAFPPQAPLATAMALIFLLFLILARFGVYGFSVSQRVILQELTSEATRLQVFGAEKSLTSLASLLVFLAGVILNDTTLFTPLIYVSTGAVFVGAILISVWRLRYGAYYASLTAGAHDEDKELKGVEEEDEAEKDGEREGDGEAGKEASV</sequence>
<dbReference type="GO" id="GO:0016020">
    <property type="term" value="C:membrane"/>
    <property type="evidence" value="ECO:0007669"/>
    <property type="project" value="UniProtKB-SubCell"/>
</dbReference>
<proteinExistence type="inferred from homology"/>
<feature type="transmembrane region" description="Helical" evidence="7">
    <location>
        <begin position="488"/>
        <end position="510"/>
    </location>
</feature>
<feature type="transmembrane region" description="Helical" evidence="7">
    <location>
        <begin position="165"/>
        <end position="194"/>
    </location>
</feature>
<feature type="transmembrane region" description="Helical" evidence="7">
    <location>
        <begin position="238"/>
        <end position="265"/>
    </location>
</feature>
<keyword evidence="7" id="KW-0406">Ion transport</keyword>
<evidence type="ECO:0000256" key="5">
    <source>
        <dbReference type="ARBA" id="ARBA00022989"/>
    </source>
</evidence>
<evidence type="ECO:0000313" key="11">
    <source>
        <dbReference type="EMBL" id="CAE0269543.1"/>
    </source>
</evidence>
<dbReference type="AlphaFoldDB" id="A0A7S3GKS0"/>
<keyword evidence="4 7" id="KW-0812">Transmembrane</keyword>
<keyword evidence="5 7" id="KW-1133">Transmembrane helix</keyword>
<dbReference type="InterPro" id="IPR009716">
    <property type="entry name" value="Ferroportin-1"/>
</dbReference>
<name>A0A7S3GKS0_9EUKA</name>
<dbReference type="PANTHER" id="PTHR11660">
    <property type="entry name" value="SOLUTE CARRIER FAMILY 40 MEMBER"/>
    <property type="match status" value="1"/>
</dbReference>
<comment type="function">
    <text evidence="7">May be involved in iron transport and iron homeostasis.</text>
</comment>
<keyword evidence="6 7" id="KW-0472">Membrane</keyword>
<dbReference type="Gene3D" id="1.20.1250.20">
    <property type="entry name" value="MFS general substrate transporter like domains"/>
    <property type="match status" value="1"/>
</dbReference>
<dbReference type="Pfam" id="PF06963">
    <property type="entry name" value="FPN1"/>
    <property type="match status" value="1"/>
</dbReference>
<dbReference type="InterPro" id="IPR036259">
    <property type="entry name" value="MFS_trans_sf"/>
</dbReference>
<evidence type="ECO:0000256" key="1">
    <source>
        <dbReference type="ARBA" id="ARBA00004141"/>
    </source>
</evidence>
<feature type="transmembrane region" description="Helical" evidence="7">
    <location>
        <begin position="459"/>
        <end position="482"/>
    </location>
</feature>
<evidence type="ECO:0000256" key="4">
    <source>
        <dbReference type="ARBA" id="ARBA00022692"/>
    </source>
</evidence>
<reference evidence="11" key="1">
    <citation type="submission" date="2021-01" db="EMBL/GenBank/DDBJ databases">
        <authorList>
            <person name="Corre E."/>
            <person name="Pelletier E."/>
            <person name="Niang G."/>
            <person name="Scheremetjew M."/>
            <person name="Finn R."/>
            <person name="Kale V."/>
            <person name="Holt S."/>
            <person name="Cochrane G."/>
            <person name="Meng A."/>
            <person name="Brown T."/>
            <person name="Cohen L."/>
        </authorList>
    </citation>
    <scope>NUCLEOTIDE SEQUENCE</scope>
    <source>
        <strain evidence="11">NIES-2562</strain>
    </source>
</reference>
<evidence type="ECO:0000256" key="3">
    <source>
        <dbReference type="ARBA" id="ARBA00022448"/>
    </source>
</evidence>
<feature type="transmembrane region" description="Helical" evidence="7">
    <location>
        <begin position="215"/>
        <end position="232"/>
    </location>
</feature>
<dbReference type="GO" id="GO:0005381">
    <property type="term" value="F:iron ion transmembrane transporter activity"/>
    <property type="evidence" value="ECO:0007669"/>
    <property type="project" value="UniProtKB-UniRule"/>
</dbReference>
<feature type="compositionally biased region" description="Basic and acidic residues" evidence="8">
    <location>
        <begin position="15"/>
        <end position="31"/>
    </location>
</feature>
<feature type="transmembrane region" description="Helical" evidence="7">
    <location>
        <begin position="339"/>
        <end position="360"/>
    </location>
</feature>
<feature type="region of interest" description="Disordered" evidence="8">
    <location>
        <begin position="529"/>
        <end position="559"/>
    </location>
</feature>
<evidence type="ECO:0000256" key="7">
    <source>
        <dbReference type="RuleBase" id="RU365065"/>
    </source>
</evidence>
<feature type="transmembrane region" description="Helical" evidence="7">
    <location>
        <begin position="372"/>
        <end position="396"/>
    </location>
</feature>
<dbReference type="SUPFAM" id="SSF103473">
    <property type="entry name" value="MFS general substrate transporter"/>
    <property type="match status" value="1"/>
</dbReference>
<feature type="transmembrane region" description="Helical" evidence="7">
    <location>
        <begin position="115"/>
        <end position="136"/>
    </location>
</feature>
<gene>
    <name evidence="9" type="ORF">PBIL07802_LOCUS31894</name>
    <name evidence="10" type="ORF">PBIL07802_LOCUS31895</name>
    <name evidence="11" type="ORF">PBIL07802_LOCUS31896</name>
</gene>
<evidence type="ECO:0000256" key="6">
    <source>
        <dbReference type="ARBA" id="ARBA00023136"/>
    </source>
</evidence>
<feature type="compositionally biased region" description="Basic and acidic residues" evidence="8">
    <location>
        <begin position="544"/>
        <end position="559"/>
    </location>
</feature>
<feature type="transmembrane region" description="Helical" evidence="7">
    <location>
        <begin position="300"/>
        <end position="319"/>
    </location>
</feature>
<feature type="region of interest" description="Disordered" evidence="8">
    <location>
        <begin position="1"/>
        <end position="31"/>
    </location>
</feature>
<dbReference type="EMBL" id="HBIB01048489">
    <property type="protein sequence ID" value="CAE0269541.1"/>
    <property type="molecule type" value="Transcribed_RNA"/>
</dbReference>
<evidence type="ECO:0000313" key="10">
    <source>
        <dbReference type="EMBL" id="CAE0269542.1"/>
    </source>
</evidence>
<evidence type="ECO:0000256" key="8">
    <source>
        <dbReference type="SAM" id="MobiDB-lite"/>
    </source>
</evidence>
<organism evidence="11">
    <name type="scientific">Palpitomonas bilix</name>
    <dbReference type="NCBI Taxonomy" id="652834"/>
    <lineage>
        <taxon>Eukaryota</taxon>
        <taxon>Eukaryota incertae sedis</taxon>
    </lineage>
</organism>
<comment type="similarity">
    <text evidence="2 7">Belongs to the ferroportin (FP) (TC 2.A.100) family. SLC40A subfamily.</text>
</comment>
<dbReference type="PANTHER" id="PTHR11660:SF57">
    <property type="entry name" value="SOLUTE CARRIER FAMILY 40 MEMBER"/>
    <property type="match status" value="1"/>
</dbReference>
<protein>
    <recommendedName>
        <fullName evidence="7">Solute carrier family 40 member</fullName>
    </recommendedName>
</protein>
<dbReference type="EMBL" id="HBIB01048490">
    <property type="protein sequence ID" value="CAE0269542.1"/>
    <property type="molecule type" value="Transcribed_RNA"/>
</dbReference>